<reference evidence="2" key="1">
    <citation type="submission" date="2014-12" db="EMBL/GenBank/DDBJ databases">
        <title>Genome Sequence of Valsa Canker Pathogens Uncovers a Specific Adaption of Colonization on Woody Bark.</title>
        <authorList>
            <person name="Yin Z."/>
            <person name="Liu H."/>
            <person name="Gao X."/>
            <person name="Li Z."/>
            <person name="Song N."/>
            <person name="Ke X."/>
            <person name="Dai Q."/>
            <person name="Wu Y."/>
            <person name="Sun Y."/>
            <person name="Xu J.-R."/>
            <person name="Kang Z.K."/>
            <person name="Wang L."/>
            <person name="Huang L."/>
        </authorList>
    </citation>
    <scope>NUCLEOTIDE SEQUENCE [LARGE SCALE GENOMIC DNA]</scope>
    <source>
        <strain evidence="2">SXYL134</strain>
    </source>
</reference>
<dbReference type="EMBL" id="KN714716">
    <property type="protein sequence ID" value="KUI58614.1"/>
    <property type="molecule type" value="Genomic_DNA"/>
</dbReference>
<evidence type="ECO:0000313" key="2">
    <source>
        <dbReference type="Proteomes" id="UP000078576"/>
    </source>
</evidence>
<proteinExistence type="predicted"/>
<accession>A0A194V3X6</accession>
<dbReference type="AlphaFoldDB" id="A0A194V3X6"/>
<gene>
    <name evidence="1" type="ORF">VP1G_11084</name>
</gene>
<evidence type="ECO:0000313" key="1">
    <source>
        <dbReference type="EMBL" id="KUI58614.1"/>
    </source>
</evidence>
<organism evidence="1 2">
    <name type="scientific">Cytospora mali</name>
    <name type="common">Apple Valsa canker fungus</name>
    <name type="synonym">Valsa mali</name>
    <dbReference type="NCBI Taxonomy" id="578113"/>
    <lineage>
        <taxon>Eukaryota</taxon>
        <taxon>Fungi</taxon>
        <taxon>Dikarya</taxon>
        <taxon>Ascomycota</taxon>
        <taxon>Pezizomycotina</taxon>
        <taxon>Sordariomycetes</taxon>
        <taxon>Sordariomycetidae</taxon>
        <taxon>Diaporthales</taxon>
        <taxon>Cytosporaceae</taxon>
        <taxon>Cytospora</taxon>
    </lineage>
</organism>
<sequence length="135" mass="14829">MELPDLGELCLDLSQLRLDLVVGFLEVAVTGVEVGVSLHRRVQLPHLLFQVGLQSQTLFFVFQVRIPVCSSFLLSLRGQLHHLDLFLLQDPAYFVLLRGVQGALDLADGLGPDVFVRVHDGGSEEHGDKLGCEIG</sequence>
<name>A0A194V3X6_CYTMA</name>
<dbReference type="Proteomes" id="UP000078576">
    <property type="component" value="Unassembled WGS sequence"/>
</dbReference>
<protein>
    <submittedName>
        <fullName evidence="1">Uncharacterized protein</fullName>
    </submittedName>
</protein>
<keyword evidence="2" id="KW-1185">Reference proteome</keyword>